<dbReference type="AlphaFoldDB" id="A0A5C6Z022"/>
<evidence type="ECO:0000313" key="3">
    <source>
        <dbReference type="Proteomes" id="UP000321497"/>
    </source>
</evidence>
<dbReference type="InterPro" id="IPR001173">
    <property type="entry name" value="Glyco_trans_2-like"/>
</dbReference>
<dbReference type="PANTHER" id="PTHR22916">
    <property type="entry name" value="GLYCOSYLTRANSFERASE"/>
    <property type="match status" value="1"/>
</dbReference>
<dbReference type="SUPFAM" id="SSF53448">
    <property type="entry name" value="Nucleotide-diphospho-sugar transferases"/>
    <property type="match status" value="1"/>
</dbReference>
<dbReference type="InterPro" id="IPR029044">
    <property type="entry name" value="Nucleotide-diphossugar_trans"/>
</dbReference>
<dbReference type="OrthoDB" id="6307329at2"/>
<dbReference type="CDD" id="cd00761">
    <property type="entry name" value="Glyco_tranf_GTA_type"/>
    <property type="match status" value="1"/>
</dbReference>
<dbReference type="PANTHER" id="PTHR22916:SF3">
    <property type="entry name" value="UDP-GLCNAC:BETAGAL BETA-1,3-N-ACETYLGLUCOSAMINYLTRANSFERASE-LIKE PROTEIN 1"/>
    <property type="match status" value="1"/>
</dbReference>
<dbReference type="RefSeq" id="WP_111844409.1">
    <property type="nucleotide sequence ID" value="NZ_UEGI01000006.1"/>
</dbReference>
<dbReference type="Pfam" id="PF00535">
    <property type="entry name" value="Glycos_transf_2"/>
    <property type="match status" value="1"/>
</dbReference>
<reference evidence="2 3" key="1">
    <citation type="submission" date="2019-08" db="EMBL/GenBank/DDBJ databases">
        <title>Genome of Aequorivita antarctica SW49 (type strain).</title>
        <authorList>
            <person name="Bowman J.P."/>
        </authorList>
    </citation>
    <scope>NUCLEOTIDE SEQUENCE [LARGE SCALE GENOMIC DNA]</scope>
    <source>
        <strain evidence="2 3">SW49</strain>
    </source>
</reference>
<dbReference type="GO" id="GO:0016758">
    <property type="term" value="F:hexosyltransferase activity"/>
    <property type="evidence" value="ECO:0007669"/>
    <property type="project" value="UniProtKB-ARBA"/>
</dbReference>
<evidence type="ECO:0000259" key="1">
    <source>
        <dbReference type="Pfam" id="PF00535"/>
    </source>
</evidence>
<name>A0A5C6Z022_9FLAO</name>
<dbReference type="Proteomes" id="UP000321497">
    <property type="component" value="Unassembled WGS sequence"/>
</dbReference>
<sequence length="309" mass="35545">MPKFSVIISVFNKEKYIAGTLRSVLAQTFTDFEVVILNDGSTDNSGAEILKFKDPRIRYFSKENSGASAARNFAIQQAEAEYIALMDADDFWHPFYLEEQSRLLNDFPEESVFATATEIKRNGKTFTNCYSIKTIGKDSILVDYFEASQLDSVLLSISTVLKKDVFENVGWYDPKIKSGEDTDLYVRIGLKYKVVFSPKVCATYIVRKNSLFQSVKKIEEKANFEAYEIFEKDNPALKKFLDLNRYSLCILAKLEGNKEAFQKNFLKINQENLSKKQQFLLRQNKTILKYLSKTKDNLEKLGLRLGTFK</sequence>
<dbReference type="Gene3D" id="3.90.550.10">
    <property type="entry name" value="Spore Coat Polysaccharide Biosynthesis Protein SpsA, Chain A"/>
    <property type="match status" value="1"/>
</dbReference>
<feature type="domain" description="Glycosyltransferase 2-like" evidence="1">
    <location>
        <begin position="5"/>
        <end position="131"/>
    </location>
</feature>
<protein>
    <submittedName>
        <fullName evidence="2">Glycosyltransferase family 2 protein</fullName>
    </submittedName>
</protein>
<accession>A0A5C6Z022</accession>
<comment type="caution">
    <text evidence="2">The sequence shown here is derived from an EMBL/GenBank/DDBJ whole genome shotgun (WGS) entry which is preliminary data.</text>
</comment>
<keyword evidence="2" id="KW-0808">Transferase</keyword>
<gene>
    <name evidence="2" type="ORF">ESU54_10680</name>
</gene>
<evidence type="ECO:0000313" key="2">
    <source>
        <dbReference type="EMBL" id="TXD72683.1"/>
    </source>
</evidence>
<keyword evidence="3" id="KW-1185">Reference proteome</keyword>
<proteinExistence type="predicted"/>
<organism evidence="2 3">
    <name type="scientific">Aequorivita antarctica</name>
    <dbReference type="NCBI Taxonomy" id="153266"/>
    <lineage>
        <taxon>Bacteria</taxon>
        <taxon>Pseudomonadati</taxon>
        <taxon>Bacteroidota</taxon>
        <taxon>Flavobacteriia</taxon>
        <taxon>Flavobacteriales</taxon>
        <taxon>Flavobacteriaceae</taxon>
        <taxon>Aequorivita</taxon>
    </lineage>
</organism>
<dbReference type="EMBL" id="VORT01000007">
    <property type="protein sequence ID" value="TXD72683.1"/>
    <property type="molecule type" value="Genomic_DNA"/>
</dbReference>